<organism evidence="1 2">
    <name type="scientific">Orchesella dallaii</name>
    <dbReference type="NCBI Taxonomy" id="48710"/>
    <lineage>
        <taxon>Eukaryota</taxon>
        <taxon>Metazoa</taxon>
        <taxon>Ecdysozoa</taxon>
        <taxon>Arthropoda</taxon>
        <taxon>Hexapoda</taxon>
        <taxon>Collembola</taxon>
        <taxon>Entomobryomorpha</taxon>
        <taxon>Entomobryoidea</taxon>
        <taxon>Orchesellidae</taxon>
        <taxon>Orchesellinae</taxon>
        <taxon>Orchesella</taxon>
    </lineage>
</organism>
<dbReference type="Proteomes" id="UP001642540">
    <property type="component" value="Unassembled WGS sequence"/>
</dbReference>
<comment type="caution">
    <text evidence="1">The sequence shown here is derived from an EMBL/GenBank/DDBJ whole genome shotgun (WGS) entry which is preliminary data.</text>
</comment>
<protein>
    <recommendedName>
        <fullName evidence="3">Anaphase-promoting complex subunit 16</fullName>
    </recommendedName>
</protein>
<evidence type="ECO:0008006" key="3">
    <source>
        <dbReference type="Google" id="ProtNLM"/>
    </source>
</evidence>
<proteinExistence type="predicted"/>
<reference evidence="1 2" key="1">
    <citation type="submission" date="2024-08" db="EMBL/GenBank/DDBJ databases">
        <authorList>
            <person name="Cucini C."/>
            <person name="Frati F."/>
        </authorList>
    </citation>
    <scope>NUCLEOTIDE SEQUENCE [LARGE SCALE GENOMIC DNA]</scope>
</reference>
<name>A0ABP1PPU3_9HEXA</name>
<gene>
    <name evidence="1" type="ORF">ODALV1_LOCUS2397</name>
</gene>
<accession>A0ABP1PPU3</accession>
<keyword evidence="2" id="KW-1185">Reference proteome</keyword>
<sequence length="104" mass="11464">MSGIRPFHPSNSNAFAMSRSAASPDIINISSAASEPSASARASSTSSSDDKVLHRFTSNLLAETSKIKVDQSEHGKRLNFLRREADRLEKTDWQYEPVEKLLGK</sequence>
<evidence type="ECO:0000313" key="1">
    <source>
        <dbReference type="EMBL" id="CAL8072919.1"/>
    </source>
</evidence>
<evidence type="ECO:0000313" key="2">
    <source>
        <dbReference type="Proteomes" id="UP001642540"/>
    </source>
</evidence>
<dbReference type="EMBL" id="CAXLJM020000007">
    <property type="protein sequence ID" value="CAL8072919.1"/>
    <property type="molecule type" value="Genomic_DNA"/>
</dbReference>